<accession>A0A381T6S9</accession>
<feature type="transmembrane region" description="Helical" evidence="9">
    <location>
        <begin position="236"/>
        <end position="262"/>
    </location>
</feature>
<keyword evidence="6" id="KW-0067">ATP-binding</keyword>
<keyword evidence="4 9" id="KW-0812">Transmembrane</keyword>
<keyword evidence="7 9" id="KW-1133">Transmembrane helix</keyword>
<dbReference type="GO" id="GO:0005524">
    <property type="term" value="F:ATP binding"/>
    <property type="evidence" value="ECO:0007669"/>
    <property type="project" value="UniProtKB-KW"/>
</dbReference>
<evidence type="ECO:0000256" key="4">
    <source>
        <dbReference type="ARBA" id="ARBA00022692"/>
    </source>
</evidence>
<evidence type="ECO:0000256" key="8">
    <source>
        <dbReference type="ARBA" id="ARBA00023136"/>
    </source>
</evidence>
<name>A0A381T6S9_9ZZZZ</name>
<evidence type="ECO:0000256" key="5">
    <source>
        <dbReference type="ARBA" id="ARBA00022741"/>
    </source>
</evidence>
<evidence type="ECO:0000256" key="2">
    <source>
        <dbReference type="ARBA" id="ARBA00022448"/>
    </source>
</evidence>
<dbReference type="InterPro" id="IPR003439">
    <property type="entry name" value="ABC_transporter-like_ATP-bd"/>
</dbReference>
<feature type="domain" description="ABC transmembrane type-1" evidence="11">
    <location>
        <begin position="41"/>
        <end position="254"/>
    </location>
</feature>
<dbReference type="Gene3D" id="1.20.1560.10">
    <property type="entry name" value="ABC transporter type 1, transmembrane domain"/>
    <property type="match status" value="1"/>
</dbReference>
<dbReference type="InterPro" id="IPR039421">
    <property type="entry name" value="Type_1_exporter"/>
</dbReference>
<dbReference type="GO" id="GO:0016887">
    <property type="term" value="F:ATP hydrolysis activity"/>
    <property type="evidence" value="ECO:0007669"/>
    <property type="project" value="InterPro"/>
</dbReference>
<dbReference type="PROSITE" id="PS50929">
    <property type="entry name" value="ABC_TM1F"/>
    <property type="match status" value="1"/>
</dbReference>
<evidence type="ECO:0000256" key="9">
    <source>
        <dbReference type="SAM" id="Phobius"/>
    </source>
</evidence>
<evidence type="ECO:0000259" key="10">
    <source>
        <dbReference type="PROSITE" id="PS50893"/>
    </source>
</evidence>
<feature type="transmembrane region" description="Helical" evidence="9">
    <location>
        <begin position="132"/>
        <end position="149"/>
    </location>
</feature>
<dbReference type="InterPro" id="IPR036640">
    <property type="entry name" value="ABC1_TM_sf"/>
</dbReference>
<protein>
    <recommendedName>
        <fullName evidence="13">ABC transporter ATP-binding protein</fullName>
    </recommendedName>
</protein>
<dbReference type="InterPro" id="IPR011527">
    <property type="entry name" value="ABC1_TM_dom"/>
</dbReference>
<evidence type="ECO:0000256" key="3">
    <source>
        <dbReference type="ARBA" id="ARBA00022475"/>
    </source>
</evidence>
<evidence type="ECO:0000259" key="11">
    <source>
        <dbReference type="PROSITE" id="PS50929"/>
    </source>
</evidence>
<dbReference type="InterPro" id="IPR003593">
    <property type="entry name" value="AAA+_ATPase"/>
</dbReference>
<dbReference type="Gene3D" id="3.40.50.300">
    <property type="entry name" value="P-loop containing nucleotide triphosphate hydrolases"/>
    <property type="match status" value="1"/>
</dbReference>
<dbReference type="InterPro" id="IPR027417">
    <property type="entry name" value="P-loop_NTPase"/>
</dbReference>
<dbReference type="GO" id="GO:0005886">
    <property type="term" value="C:plasma membrane"/>
    <property type="evidence" value="ECO:0007669"/>
    <property type="project" value="UniProtKB-SubCell"/>
</dbReference>
<dbReference type="SUPFAM" id="SSF90123">
    <property type="entry name" value="ABC transporter transmembrane region"/>
    <property type="match status" value="1"/>
</dbReference>
<evidence type="ECO:0008006" key="13">
    <source>
        <dbReference type="Google" id="ProtNLM"/>
    </source>
</evidence>
<feature type="domain" description="ABC transporter" evidence="10">
    <location>
        <begin position="350"/>
        <end position="584"/>
    </location>
</feature>
<reference evidence="12" key="1">
    <citation type="submission" date="2018-05" db="EMBL/GenBank/DDBJ databases">
        <authorList>
            <person name="Lanie J.A."/>
            <person name="Ng W.-L."/>
            <person name="Kazmierczak K.M."/>
            <person name="Andrzejewski T.M."/>
            <person name="Davidsen T.M."/>
            <person name="Wayne K.J."/>
            <person name="Tettelin H."/>
            <person name="Glass J.I."/>
            <person name="Rusch D."/>
            <person name="Podicherti R."/>
            <person name="Tsui H.-C.T."/>
            <person name="Winkler M.E."/>
        </authorList>
    </citation>
    <scope>NUCLEOTIDE SEQUENCE</scope>
</reference>
<dbReference type="CDD" id="cd07346">
    <property type="entry name" value="ABC_6TM_exporters"/>
    <property type="match status" value="1"/>
</dbReference>
<sequence>GLVMVDLLNQTIFQAQLLSDLTMSLPILPWLAESLGYPLGAIAQLSEAQRLDMIWLYVGILIGAWVLQFPLNFFKGIYMVWILQRINQDLRLALVERWHRLSLNYHSDHRVGDSIYRIYQDSAQVTAVIQRLVAVVQALMTYFTCVFLVSLLSPWIGLIAISVVIPGLLWARWAMPRMRVRSLIARATNSDLTSRIQEAFNAFRIIKANSASTRVQDLLEQDSAVAFNAAYRARSIVAFVTIIMFTIASAFLIGGEFTMAWWANQSNPTWASELMALVGVSFVVWNLAAFNWTKGEFDQASGSVRWLMRQWLQAQDLAMGLQRVFNILDIEPDIEDDAEAVPLDAIHDEIRFDRVSFNYEPGRPVLSDVSFTAKPGTVTAIVGPTGSGKTTVMSLLLRLYDLASGAITIDERPINQYQIQSLREKIAIALQENVLFASSVRDNIRYVVPDADEDAVRNAVRVACMDDYVDELPFGLDTILGDRGGKLSTGQRQRLSIARAVVRDTPILILDEPTAALDAATEHRVMSNLAEWGQDRVIFLITHRISTIRRADNILYLDEGQIIENGDHATLMSIEGGRYRAFVDAESNLSATGG</sequence>
<dbReference type="Pfam" id="PF00005">
    <property type="entry name" value="ABC_tran"/>
    <property type="match status" value="1"/>
</dbReference>
<dbReference type="GO" id="GO:0140359">
    <property type="term" value="F:ABC-type transporter activity"/>
    <property type="evidence" value="ECO:0007669"/>
    <property type="project" value="InterPro"/>
</dbReference>
<dbReference type="FunFam" id="3.40.50.300:FF:000221">
    <property type="entry name" value="Multidrug ABC transporter ATP-binding protein"/>
    <property type="match status" value="1"/>
</dbReference>
<dbReference type="PROSITE" id="PS50893">
    <property type="entry name" value="ABC_TRANSPORTER_2"/>
    <property type="match status" value="1"/>
</dbReference>
<feature type="transmembrane region" description="Helical" evidence="9">
    <location>
        <begin position="155"/>
        <end position="173"/>
    </location>
</feature>
<dbReference type="EMBL" id="UINC01004056">
    <property type="protein sequence ID" value="SVA11434.1"/>
    <property type="molecule type" value="Genomic_DNA"/>
</dbReference>
<evidence type="ECO:0000256" key="1">
    <source>
        <dbReference type="ARBA" id="ARBA00004651"/>
    </source>
</evidence>
<comment type="subcellular location">
    <subcellularLocation>
        <location evidence="1">Cell membrane</location>
        <topology evidence="1">Multi-pass membrane protein</topology>
    </subcellularLocation>
</comment>
<evidence type="ECO:0000256" key="6">
    <source>
        <dbReference type="ARBA" id="ARBA00022840"/>
    </source>
</evidence>
<keyword evidence="8 9" id="KW-0472">Membrane</keyword>
<keyword evidence="5" id="KW-0547">Nucleotide-binding</keyword>
<proteinExistence type="predicted"/>
<dbReference type="GO" id="GO:0034040">
    <property type="term" value="F:ATPase-coupled lipid transmembrane transporter activity"/>
    <property type="evidence" value="ECO:0007669"/>
    <property type="project" value="TreeGrafter"/>
</dbReference>
<keyword evidence="2" id="KW-0813">Transport</keyword>
<organism evidence="12">
    <name type="scientific">marine metagenome</name>
    <dbReference type="NCBI Taxonomy" id="408172"/>
    <lineage>
        <taxon>unclassified sequences</taxon>
        <taxon>metagenomes</taxon>
        <taxon>ecological metagenomes</taxon>
    </lineage>
</organism>
<gene>
    <name evidence="12" type="ORF">METZ01_LOCUS64288</name>
</gene>
<dbReference type="Pfam" id="PF00664">
    <property type="entry name" value="ABC_membrane"/>
    <property type="match status" value="1"/>
</dbReference>
<evidence type="ECO:0000313" key="12">
    <source>
        <dbReference type="EMBL" id="SVA11434.1"/>
    </source>
</evidence>
<dbReference type="PANTHER" id="PTHR24221">
    <property type="entry name" value="ATP-BINDING CASSETTE SUB-FAMILY B"/>
    <property type="match status" value="1"/>
</dbReference>
<dbReference type="AlphaFoldDB" id="A0A381T6S9"/>
<evidence type="ECO:0000256" key="7">
    <source>
        <dbReference type="ARBA" id="ARBA00022989"/>
    </source>
</evidence>
<feature type="transmembrane region" description="Helical" evidence="9">
    <location>
        <begin position="274"/>
        <end position="293"/>
    </location>
</feature>
<dbReference type="SMART" id="SM00382">
    <property type="entry name" value="AAA"/>
    <property type="match status" value="1"/>
</dbReference>
<dbReference type="PANTHER" id="PTHR24221:SF468">
    <property type="entry name" value="ABC TRANSPORTER"/>
    <property type="match status" value="1"/>
</dbReference>
<keyword evidence="3" id="KW-1003">Cell membrane</keyword>
<feature type="non-terminal residue" evidence="12">
    <location>
        <position position="1"/>
    </location>
</feature>
<dbReference type="SUPFAM" id="SSF52540">
    <property type="entry name" value="P-loop containing nucleoside triphosphate hydrolases"/>
    <property type="match status" value="1"/>
</dbReference>
<feature type="transmembrane region" description="Helical" evidence="9">
    <location>
        <begin position="54"/>
        <end position="74"/>
    </location>
</feature>